<feature type="non-terminal residue" evidence="1">
    <location>
        <position position="115"/>
    </location>
</feature>
<accession>X1H923</accession>
<organism evidence="1">
    <name type="scientific">marine sediment metagenome</name>
    <dbReference type="NCBI Taxonomy" id="412755"/>
    <lineage>
        <taxon>unclassified sequences</taxon>
        <taxon>metagenomes</taxon>
        <taxon>ecological metagenomes</taxon>
    </lineage>
</organism>
<proteinExistence type="predicted"/>
<protein>
    <submittedName>
        <fullName evidence="1">Uncharacterized protein</fullName>
    </submittedName>
</protein>
<comment type="caution">
    <text evidence="1">The sequence shown here is derived from an EMBL/GenBank/DDBJ whole genome shotgun (WGS) entry which is preliminary data.</text>
</comment>
<reference evidence="1" key="1">
    <citation type="journal article" date="2014" name="Front. Microbiol.">
        <title>High frequency of phylogenetically diverse reductive dehalogenase-homologous genes in deep subseafloor sedimentary metagenomes.</title>
        <authorList>
            <person name="Kawai M."/>
            <person name="Futagami T."/>
            <person name="Toyoda A."/>
            <person name="Takaki Y."/>
            <person name="Nishi S."/>
            <person name="Hori S."/>
            <person name="Arai W."/>
            <person name="Tsubouchi T."/>
            <person name="Morono Y."/>
            <person name="Uchiyama I."/>
            <person name="Ito T."/>
            <person name="Fujiyama A."/>
            <person name="Inagaki F."/>
            <person name="Takami H."/>
        </authorList>
    </citation>
    <scope>NUCLEOTIDE SEQUENCE</scope>
    <source>
        <strain evidence="1">Expedition CK06-06</strain>
    </source>
</reference>
<dbReference type="EMBL" id="BARU01030671">
    <property type="protein sequence ID" value="GAH65892.1"/>
    <property type="molecule type" value="Genomic_DNA"/>
</dbReference>
<gene>
    <name evidence="1" type="ORF">S03H2_48627</name>
</gene>
<sequence>MEIVILIPGATTAGDDITLPDGVPDIDAVVAASIERLPTALADHGAADIVGALIDHPAADIDDALADHDAADILGAVADHSAALLAASVADHTQAEVVNAIADHAVHAHTITIIA</sequence>
<dbReference type="AlphaFoldDB" id="X1H923"/>
<name>X1H923_9ZZZZ</name>
<evidence type="ECO:0000313" key="1">
    <source>
        <dbReference type="EMBL" id="GAH65892.1"/>
    </source>
</evidence>